<feature type="region of interest" description="Disordered" evidence="1">
    <location>
        <begin position="141"/>
        <end position="164"/>
    </location>
</feature>
<dbReference type="EnsemblBacteria" id="ABC44327">
    <property type="protein sequence ID" value="ABC44327"/>
    <property type="gene ID" value="SRU_2470"/>
</dbReference>
<dbReference type="Gene3D" id="3.40.50.10600">
    <property type="entry name" value="SpoIIaa-like domains"/>
    <property type="match status" value="1"/>
</dbReference>
<accession>Q2RZR2</accession>
<dbReference type="EMBL" id="CP000159">
    <property type="protein sequence ID" value="ABC44327.1"/>
    <property type="molecule type" value="Genomic_DNA"/>
</dbReference>
<dbReference type="AlphaFoldDB" id="Q2RZR2"/>
<sequence length="164" mass="18432">MCHVGPARPDPSSTDHSRLRPPMHDFLDLPDPNLVGITLSDTLTEDDYEAFTSALEDQFAAHITTRVLLVMEDVDDWAPEERWEDLAFDVRHLSDVDKVAIVSDDPWERWLEKTEALFPMSTIQTYDAADQEEALDWIRGDMDVPGVGPGSSSDPEASFADQDE</sequence>
<feature type="compositionally biased region" description="Basic and acidic residues" evidence="1">
    <location>
        <begin position="13"/>
        <end position="22"/>
    </location>
</feature>
<evidence type="ECO:0000256" key="1">
    <source>
        <dbReference type="SAM" id="MobiDB-lite"/>
    </source>
</evidence>
<dbReference type="STRING" id="309807.SRU_2470"/>
<evidence type="ECO:0000313" key="3">
    <source>
        <dbReference type="Proteomes" id="UP000008674"/>
    </source>
</evidence>
<dbReference type="OrthoDB" id="9811577at2"/>
<proteinExistence type="predicted"/>
<feature type="region of interest" description="Disordered" evidence="1">
    <location>
        <begin position="1"/>
        <end position="22"/>
    </location>
</feature>
<dbReference type="InterPro" id="IPR038396">
    <property type="entry name" value="SpoIIAA-like_sf"/>
</dbReference>
<dbReference type="KEGG" id="sru:SRU_2470"/>
<dbReference type="InterPro" id="IPR036513">
    <property type="entry name" value="STAS_dom_sf"/>
</dbReference>
<dbReference type="InterPro" id="IPR021866">
    <property type="entry name" value="SpoIIAA-like"/>
</dbReference>
<dbReference type="Proteomes" id="UP000008674">
    <property type="component" value="Chromosome"/>
</dbReference>
<gene>
    <name evidence="2" type="ordered locus">SRU_2470</name>
</gene>
<organism evidence="2 3">
    <name type="scientific">Salinibacter ruber (strain DSM 13855 / M31)</name>
    <dbReference type="NCBI Taxonomy" id="309807"/>
    <lineage>
        <taxon>Bacteria</taxon>
        <taxon>Pseudomonadati</taxon>
        <taxon>Rhodothermota</taxon>
        <taxon>Rhodothermia</taxon>
        <taxon>Rhodothermales</taxon>
        <taxon>Salinibacteraceae</taxon>
        <taxon>Salinibacter</taxon>
    </lineage>
</organism>
<dbReference type="SUPFAM" id="SSF52091">
    <property type="entry name" value="SpoIIaa-like"/>
    <property type="match status" value="1"/>
</dbReference>
<dbReference type="HOGENOM" id="CLU_137390_3_1_10"/>
<evidence type="ECO:0000313" key="2">
    <source>
        <dbReference type="EMBL" id="ABC44327.1"/>
    </source>
</evidence>
<reference evidence="2 3" key="1">
    <citation type="journal article" date="2005" name="Proc. Natl. Acad. Sci. U.S.A.">
        <title>The genome of Salinibacter ruber: convergence and gene exchange among hyperhalophilic bacteria and archaea.</title>
        <authorList>
            <person name="Mongodin E.F."/>
            <person name="Nelson K.E."/>
            <person name="Daugherty S."/>
            <person name="Deboy R.T."/>
            <person name="Wister J."/>
            <person name="Khouri H."/>
            <person name="Weidman J."/>
            <person name="Walsh D.A."/>
            <person name="Papke R.T."/>
            <person name="Sanchez Perez G."/>
            <person name="Sharma A.K."/>
            <person name="Nesbo C.L."/>
            <person name="MacLeod D."/>
            <person name="Bapteste E."/>
            <person name="Doolittle W.F."/>
            <person name="Charlebois R.L."/>
            <person name="Legault B."/>
            <person name="Rodriguez-Valera F."/>
        </authorList>
    </citation>
    <scope>NUCLEOTIDE SEQUENCE [LARGE SCALE GENOMIC DNA]</scope>
    <source>
        <strain evidence="3">DSM 13855 / CECT 5946 / M31</strain>
    </source>
</reference>
<evidence type="ECO:0008006" key="4">
    <source>
        <dbReference type="Google" id="ProtNLM"/>
    </source>
</evidence>
<protein>
    <recommendedName>
        <fullName evidence="4">STAS/SEC14 domain-containing protein</fullName>
    </recommendedName>
</protein>
<name>Q2RZR2_SALRD</name>
<dbReference type="Pfam" id="PF11964">
    <property type="entry name" value="SpoIIAA-like"/>
    <property type="match status" value="1"/>
</dbReference>
<keyword evidence="3" id="KW-1185">Reference proteome</keyword>
<dbReference type="eggNOG" id="ENOG5032VWM">
    <property type="taxonomic scope" value="Bacteria"/>
</dbReference>